<gene>
    <name evidence="1" type="ORF">B456_011G190900</name>
</gene>
<accession>A0A0D2UVQ8</accession>
<evidence type="ECO:0000313" key="2">
    <source>
        <dbReference type="Proteomes" id="UP000032304"/>
    </source>
</evidence>
<dbReference type="Gramene" id="KJB72691">
    <property type="protein sequence ID" value="KJB72691"/>
    <property type="gene ID" value="B456_011G190900"/>
</dbReference>
<reference evidence="1 2" key="1">
    <citation type="journal article" date="2012" name="Nature">
        <title>Repeated polyploidization of Gossypium genomes and the evolution of spinnable cotton fibres.</title>
        <authorList>
            <person name="Paterson A.H."/>
            <person name="Wendel J.F."/>
            <person name="Gundlach H."/>
            <person name="Guo H."/>
            <person name="Jenkins J."/>
            <person name="Jin D."/>
            <person name="Llewellyn D."/>
            <person name="Showmaker K.C."/>
            <person name="Shu S."/>
            <person name="Udall J."/>
            <person name="Yoo M.J."/>
            <person name="Byers R."/>
            <person name="Chen W."/>
            <person name="Doron-Faigenboim A."/>
            <person name="Duke M.V."/>
            <person name="Gong L."/>
            <person name="Grimwood J."/>
            <person name="Grover C."/>
            <person name="Grupp K."/>
            <person name="Hu G."/>
            <person name="Lee T.H."/>
            <person name="Li J."/>
            <person name="Lin L."/>
            <person name="Liu T."/>
            <person name="Marler B.S."/>
            <person name="Page J.T."/>
            <person name="Roberts A.W."/>
            <person name="Romanel E."/>
            <person name="Sanders W.S."/>
            <person name="Szadkowski E."/>
            <person name="Tan X."/>
            <person name="Tang H."/>
            <person name="Xu C."/>
            <person name="Wang J."/>
            <person name="Wang Z."/>
            <person name="Zhang D."/>
            <person name="Zhang L."/>
            <person name="Ashrafi H."/>
            <person name="Bedon F."/>
            <person name="Bowers J.E."/>
            <person name="Brubaker C.L."/>
            <person name="Chee P.W."/>
            <person name="Das S."/>
            <person name="Gingle A.R."/>
            <person name="Haigler C.H."/>
            <person name="Harker D."/>
            <person name="Hoffmann L.V."/>
            <person name="Hovav R."/>
            <person name="Jones D.C."/>
            <person name="Lemke C."/>
            <person name="Mansoor S."/>
            <person name="ur Rahman M."/>
            <person name="Rainville L.N."/>
            <person name="Rambani A."/>
            <person name="Reddy U.K."/>
            <person name="Rong J.K."/>
            <person name="Saranga Y."/>
            <person name="Scheffler B.E."/>
            <person name="Scheffler J.A."/>
            <person name="Stelly D.M."/>
            <person name="Triplett B.A."/>
            <person name="Van Deynze A."/>
            <person name="Vaslin M.F."/>
            <person name="Waghmare V.N."/>
            <person name="Walford S.A."/>
            <person name="Wright R.J."/>
            <person name="Zaki E.A."/>
            <person name="Zhang T."/>
            <person name="Dennis E.S."/>
            <person name="Mayer K.F."/>
            <person name="Peterson D.G."/>
            <person name="Rokhsar D.S."/>
            <person name="Wang X."/>
            <person name="Schmutz J."/>
        </authorList>
    </citation>
    <scope>NUCLEOTIDE SEQUENCE [LARGE SCALE GENOMIC DNA]</scope>
</reference>
<dbReference type="AlphaFoldDB" id="A0A0D2UVQ8"/>
<sequence length="161" mass="18925">MTIHNFIRKHADRNDADFMKYEDINWAYENIIDSENAHGRESNDDNDDDDDGDDDVKIVYLKPHDFRFRSILALLFKNTFETKLLFSTKFSTHSHFPQIKNPRNSFPPNFLPPRCRSPPILTTTSSLTLVLSLSRPKLITSSPSFRRQKMYSFYYCCLFVC</sequence>
<protein>
    <submittedName>
        <fullName evidence="1">Uncharacterized protein</fullName>
    </submittedName>
</protein>
<keyword evidence="2" id="KW-1185">Reference proteome</keyword>
<organism evidence="1 2">
    <name type="scientific">Gossypium raimondii</name>
    <name type="common">Peruvian cotton</name>
    <name type="synonym">Gossypium klotzschianum subsp. raimondii</name>
    <dbReference type="NCBI Taxonomy" id="29730"/>
    <lineage>
        <taxon>Eukaryota</taxon>
        <taxon>Viridiplantae</taxon>
        <taxon>Streptophyta</taxon>
        <taxon>Embryophyta</taxon>
        <taxon>Tracheophyta</taxon>
        <taxon>Spermatophyta</taxon>
        <taxon>Magnoliopsida</taxon>
        <taxon>eudicotyledons</taxon>
        <taxon>Gunneridae</taxon>
        <taxon>Pentapetalae</taxon>
        <taxon>rosids</taxon>
        <taxon>malvids</taxon>
        <taxon>Malvales</taxon>
        <taxon>Malvaceae</taxon>
        <taxon>Malvoideae</taxon>
        <taxon>Gossypium</taxon>
    </lineage>
</organism>
<name>A0A0D2UVQ8_GOSRA</name>
<dbReference type="eggNOG" id="ENOG502SWXN">
    <property type="taxonomic scope" value="Eukaryota"/>
</dbReference>
<dbReference type="EMBL" id="CM001750">
    <property type="protein sequence ID" value="KJB72691.1"/>
    <property type="molecule type" value="Genomic_DNA"/>
</dbReference>
<evidence type="ECO:0000313" key="1">
    <source>
        <dbReference type="EMBL" id="KJB72691.1"/>
    </source>
</evidence>
<proteinExistence type="predicted"/>
<dbReference type="Proteomes" id="UP000032304">
    <property type="component" value="Chromosome 11"/>
</dbReference>